<comment type="function">
    <text evidence="6">Catalyzes the phosphorylation of thiamine to thiamine pyrophosphate (TPP). TPP is an active cofactor for enzymes involved in glycolysis and energy production. Plant leaves require high levels of TPP for photosynthesis and carbohydrate metabolism.</text>
</comment>
<keyword evidence="2" id="KW-0808">Transferase</keyword>
<dbReference type="Gene3D" id="2.60.120.320">
    <property type="entry name" value="Thiamin pyrophosphokinase, thiamin-binding domain"/>
    <property type="match status" value="1"/>
</dbReference>
<reference evidence="8" key="1">
    <citation type="submission" date="2021-08" db="EMBL/GenBank/DDBJ databases">
        <title>WGS assembly of Ceratopteris richardii.</title>
        <authorList>
            <person name="Marchant D.B."/>
            <person name="Chen G."/>
            <person name="Jenkins J."/>
            <person name="Shu S."/>
            <person name="Leebens-Mack J."/>
            <person name="Grimwood J."/>
            <person name="Schmutz J."/>
            <person name="Soltis P."/>
            <person name="Soltis D."/>
            <person name="Chen Z.-H."/>
        </authorList>
    </citation>
    <scope>NUCLEOTIDE SEQUENCE</scope>
    <source>
        <strain evidence="8">Whitten #5841</strain>
        <tissue evidence="8">Leaf</tissue>
    </source>
</reference>
<name>A0A8T2S678_CERRI</name>
<dbReference type="InterPro" id="IPR006282">
    <property type="entry name" value="Thi_PPkinase"/>
</dbReference>
<dbReference type="GO" id="GO:0009229">
    <property type="term" value="P:thiamine diphosphate biosynthetic process"/>
    <property type="evidence" value="ECO:0007669"/>
    <property type="project" value="InterPro"/>
</dbReference>
<dbReference type="GO" id="GO:0030975">
    <property type="term" value="F:thiamine binding"/>
    <property type="evidence" value="ECO:0007669"/>
    <property type="project" value="InterPro"/>
</dbReference>
<evidence type="ECO:0000256" key="4">
    <source>
        <dbReference type="ARBA" id="ARBA00022777"/>
    </source>
</evidence>
<evidence type="ECO:0000256" key="1">
    <source>
        <dbReference type="ARBA" id="ARBA00013245"/>
    </source>
</evidence>
<dbReference type="Gene3D" id="3.40.50.10240">
    <property type="entry name" value="Thiamin pyrophosphokinase, catalytic domain"/>
    <property type="match status" value="1"/>
</dbReference>
<dbReference type="FunFam" id="2.60.120.320:FF:000001">
    <property type="entry name" value="Thiamine pyrophosphokinase"/>
    <property type="match status" value="1"/>
</dbReference>
<dbReference type="EMBL" id="CM035427">
    <property type="protein sequence ID" value="KAH7307656.1"/>
    <property type="molecule type" value="Genomic_DNA"/>
</dbReference>
<gene>
    <name evidence="8" type="ORF">KP509_22G071100</name>
</gene>
<dbReference type="EC" id="2.7.6.2" evidence="1"/>
<keyword evidence="4" id="KW-0418">Kinase</keyword>
<evidence type="ECO:0000256" key="2">
    <source>
        <dbReference type="ARBA" id="ARBA00022679"/>
    </source>
</evidence>
<proteinExistence type="predicted"/>
<feature type="domain" description="Thiamin pyrophosphokinase thiamin-binding" evidence="7">
    <location>
        <begin position="308"/>
        <end position="373"/>
    </location>
</feature>
<dbReference type="Pfam" id="PF04263">
    <property type="entry name" value="TPK_catalytic"/>
    <property type="match status" value="1"/>
</dbReference>
<dbReference type="GO" id="GO:0005524">
    <property type="term" value="F:ATP binding"/>
    <property type="evidence" value="ECO:0007669"/>
    <property type="project" value="UniProtKB-KW"/>
</dbReference>
<dbReference type="InterPro" id="IPR036759">
    <property type="entry name" value="TPK_catalytic_sf"/>
</dbReference>
<dbReference type="SMART" id="SM00983">
    <property type="entry name" value="TPK_B1_binding"/>
    <property type="match status" value="1"/>
</dbReference>
<accession>A0A8T2S678</accession>
<dbReference type="GO" id="GO:0004788">
    <property type="term" value="F:thiamine diphosphokinase activity"/>
    <property type="evidence" value="ECO:0007669"/>
    <property type="project" value="UniProtKB-EC"/>
</dbReference>
<dbReference type="OMA" id="HHLYMMT"/>
<evidence type="ECO:0000313" key="9">
    <source>
        <dbReference type="Proteomes" id="UP000825935"/>
    </source>
</evidence>
<dbReference type="NCBIfam" id="TIGR01378">
    <property type="entry name" value="thi_PPkinase"/>
    <property type="match status" value="1"/>
</dbReference>
<dbReference type="InterPro" id="IPR007373">
    <property type="entry name" value="Thiamin_PyroPKinase_B1-bd"/>
</dbReference>
<dbReference type="CDD" id="cd07995">
    <property type="entry name" value="TPK"/>
    <property type="match status" value="1"/>
</dbReference>
<dbReference type="OrthoDB" id="25149at2759"/>
<dbReference type="SUPFAM" id="SSF63862">
    <property type="entry name" value="Thiamin pyrophosphokinase, substrate-binding domain"/>
    <property type="match status" value="1"/>
</dbReference>
<dbReference type="InterPro" id="IPR007371">
    <property type="entry name" value="TPK_catalytic"/>
</dbReference>
<sequence>MSWRQLQICRRAVHSLPKSSPSSFPFEMPSFSSLSAQHMEYSRGVGRKLLDTRTETFLYPHRHRMWCAISSRPSHLLFETLQDTPFLSKRNCKTFCDGMERGNCNVVNHNGLPSSIPAGDIGNTSNPTMLHCASFLPMFQGQKAGQERPYVLLILNHDLPVLTLFLWNKASLRICADGGANQIYDSLPNLFPNENPATVRERYKPDIIKGDLDSIRPEVKEFYSALGTEILCDADDQDSTDFQKCVKHVMGNIHEVGNGHMKLLVLGGLSGRLDHVFANVNTLYLFPKVQMVLLNDENMAFLLPRGYKHEIRIDSSLEGPHCGLIPLGEPSSCTTTTGLKWNLTNSSMKFGGLISTSNRPVADHITVQSDTDLIWTVTLHSLQSRLKEQMSSADWTPI</sequence>
<evidence type="ECO:0000256" key="6">
    <source>
        <dbReference type="ARBA" id="ARBA00025120"/>
    </source>
</evidence>
<keyword evidence="3" id="KW-0547">Nucleotide-binding</keyword>
<dbReference type="PANTHER" id="PTHR13622:SF8">
    <property type="entry name" value="THIAMIN PYROPHOSPHOKINASE 1"/>
    <property type="match status" value="1"/>
</dbReference>
<dbReference type="Pfam" id="PF04265">
    <property type="entry name" value="TPK_B1_binding"/>
    <property type="match status" value="1"/>
</dbReference>
<dbReference type="GO" id="GO:0016301">
    <property type="term" value="F:kinase activity"/>
    <property type="evidence" value="ECO:0007669"/>
    <property type="project" value="UniProtKB-KW"/>
</dbReference>
<evidence type="ECO:0000256" key="3">
    <source>
        <dbReference type="ARBA" id="ARBA00022741"/>
    </source>
</evidence>
<dbReference type="FunFam" id="3.40.50.10240:FF:000006">
    <property type="entry name" value="Thiamin pyrophosphokinase 1"/>
    <property type="match status" value="1"/>
</dbReference>
<dbReference type="AlphaFoldDB" id="A0A8T2S678"/>
<dbReference type="PANTHER" id="PTHR13622">
    <property type="entry name" value="THIAMIN PYROPHOSPHOKINASE"/>
    <property type="match status" value="1"/>
</dbReference>
<dbReference type="GO" id="GO:0006772">
    <property type="term" value="P:thiamine metabolic process"/>
    <property type="evidence" value="ECO:0007669"/>
    <property type="project" value="InterPro"/>
</dbReference>
<evidence type="ECO:0000259" key="7">
    <source>
        <dbReference type="SMART" id="SM00983"/>
    </source>
</evidence>
<protein>
    <recommendedName>
        <fullName evidence="1">thiamine diphosphokinase</fullName>
        <ecNumber evidence="1">2.7.6.2</ecNumber>
    </recommendedName>
</protein>
<dbReference type="SUPFAM" id="SSF63999">
    <property type="entry name" value="Thiamin pyrophosphokinase, catalytic domain"/>
    <property type="match status" value="1"/>
</dbReference>
<comment type="caution">
    <text evidence="8">The sequence shown here is derived from an EMBL/GenBank/DDBJ whole genome shotgun (WGS) entry which is preliminary data.</text>
</comment>
<keyword evidence="9" id="KW-1185">Reference proteome</keyword>
<dbReference type="InterPro" id="IPR036371">
    <property type="entry name" value="TPK_B1-bd_sf"/>
</dbReference>
<keyword evidence="5" id="KW-0067">ATP-binding</keyword>
<dbReference type="Proteomes" id="UP000825935">
    <property type="component" value="Chromosome 22"/>
</dbReference>
<organism evidence="8 9">
    <name type="scientific">Ceratopteris richardii</name>
    <name type="common">Triangle waterfern</name>
    <dbReference type="NCBI Taxonomy" id="49495"/>
    <lineage>
        <taxon>Eukaryota</taxon>
        <taxon>Viridiplantae</taxon>
        <taxon>Streptophyta</taxon>
        <taxon>Embryophyta</taxon>
        <taxon>Tracheophyta</taxon>
        <taxon>Polypodiopsida</taxon>
        <taxon>Polypodiidae</taxon>
        <taxon>Polypodiales</taxon>
        <taxon>Pteridineae</taxon>
        <taxon>Pteridaceae</taxon>
        <taxon>Parkerioideae</taxon>
        <taxon>Ceratopteris</taxon>
    </lineage>
</organism>
<evidence type="ECO:0000313" key="8">
    <source>
        <dbReference type="EMBL" id="KAH7307656.1"/>
    </source>
</evidence>
<evidence type="ECO:0000256" key="5">
    <source>
        <dbReference type="ARBA" id="ARBA00022840"/>
    </source>
</evidence>